<dbReference type="Proteomes" id="UP000295060">
    <property type="component" value="Unassembled WGS sequence"/>
</dbReference>
<dbReference type="EMBL" id="SODU01000004">
    <property type="protein sequence ID" value="TDW84480.1"/>
    <property type="molecule type" value="Genomic_DNA"/>
</dbReference>
<comment type="caution">
    <text evidence="2">The sequence shown here is derived from an EMBL/GenBank/DDBJ whole genome shotgun (WGS) entry which is preliminary data.</text>
</comment>
<evidence type="ECO:0000256" key="1">
    <source>
        <dbReference type="SAM" id="MobiDB-lite"/>
    </source>
</evidence>
<sequence length="81" mass="9143">MPDGGDPHPAAVRVERRRVRVWFGDHVVADYRAEAELAERYAAAMSRRFAGLRVTSDPVPDHDPGPERKLPGERLWEVAPK</sequence>
<name>A0ABY2F7W6_9ACTN</name>
<feature type="region of interest" description="Disordered" evidence="1">
    <location>
        <begin position="52"/>
        <end position="81"/>
    </location>
</feature>
<evidence type="ECO:0000313" key="2">
    <source>
        <dbReference type="EMBL" id="TDW84480.1"/>
    </source>
</evidence>
<feature type="compositionally biased region" description="Basic and acidic residues" evidence="1">
    <location>
        <begin position="59"/>
        <end position="81"/>
    </location>
</feature>
<gene>
    <name evidence="2" type="ORF">EV137_7294</name>
</gene>
<dbReference type="RefSeq" id="WP_134012765.1">
    <property type="nucleotide sequence ID" value="NZ_SODU01000004.1"/>
</dbReference>
<keyword evidence="3" id="KW-1185">Reference proteome</keyword>
<evidence type="ECO:0000313" key="3">
    <source>
        <dbReference type="Proteomes" id="UP000295060"/>
    </source>
</evidence>
<organism evidence="2 3">
    <name type="scientific">Kribbella pratensis</name>
    <dbReference type="NCBI Taxonomy" id="2512112"/>
    <lineage>
        <taxon>Bacteria</taxon>
        <taxon>Bacillati</taxon>
        <taxon>Actinomycetota</taxon>
        <taxon>Actinomycetes</taxon>
        <taxon>Propionibacteriales</taxon>
        <taxon>Kribbellaceae</taxon>
        <taxon>Kribbella</taxon>
    </lineage>
</organism>
<accession>A0ABY2F7W6</accession>
<reference evidence="2 3" key="1">
    <citation type="submission" date="2019-03" db="EMBL/GenBank/DDBJ databases">
        <title>Genomic Encyclopedia of Type Strains, Phase III (KMG-III): the genomes of soil and plant-associated and newly described type strains.</title>
        <authorList>
            <person name="Whitman W."/>
        </authorList>
    </citation>
    <scope>NUCLEOTIDE SEQUENCE [LARGE SCALE GENOMIC DNA]</scope>
    <source>
        <strain evidence="2 3">VKMAc-2574</strain>
    </source>
</reference>
<protein>
    <submittedName>
        <fullName evidence="2">Uncharacterized protein</fullName>
    </submittedName>
</protein>
<proteinExistence type="predicted"/>